<sequence>MELAKAPDVQKLIKRLITELKLSHISANQVICFRSKLATAKAYARIWSFPRIWQMALELKPHYVIEVLSEHYDRLPYEERLKVLIHELLHIPKTFSGSLVPHRNRGRKIDRRNVEQLFNQLKEIKKAKL</sequence>
<evidence type="ECO:0000259" key="1">
    <source>
        <dbReference type="Pfam" id="PF18894"/>
    </source>
</evidence>
<comment type="caution">
    <text evidence="2">The sequence shown here is derived from an EMBL/GenBank/DDBJ whole genome shotgun (WGS) entry which is preliminary data.</text>
</comment>
<dbReference type="EMBL" id="LCFI01000002">
    <property type="protein sequence ID" value="KKS90537.1"/>
    <property type="molecule type" value="Genomic_DNA"/>
</dbReference>
<gene>
    <name evidence="2" type="ORF">UV66_C0002G0014</name>
</gene>
<feature type="domain" description="Putative phage metallopeptidase" evidence="1">
    <location>
        <begin position="2"/>
        <end position="102"/>
    </location>
</feature>
<dbReference type="Pfam" id="PF18894">
    <property type="entry name" value="PhageMetallopep"/>
    <property type="match status" value="1"/>
</dbReference>
<reference evidence="2 3" key="1">
    <citation type="journal article" date="2015" name="Nature">
        <title>rRNA introns, odd ribosomes, and small enigmatic genomes across a large radiation of phyla.</title>
        <authorList>
            <person name="Brown C.T."/>
            <person name="Hug L.A."/>
            <person name="Thomas B.C."/>
            <person name="Sharon I."/>
            <person name="Castelle C.J."/>
            <person name="Singh A."/>
            <person name="Wilkins M.J."/>
            <person name="Williams K.H."/>
            <person name="Banfield J.F."/>
        </authorList>
    </citation>
    <scope>NUCLEOTIDE SEQUENCE [LARGE SCALE GENOMIC DNA]</scope>
</reference>
<dbReference type="InterPro" id="IPR043998">
    <property type="entry name" value="Put_Metallopep"/>
</dbReference>
<protein>
    <submittedName>
        <fullName evidence="2">Metallopeptidase-like protein</fullName>
    </submittedName>
</protein>
<evidence type="ECO:0000313" key="2">
    <source>
        <dbReference type="EMBL" id="KKS90537.1"/>
    </source>
</evidence>
<proteinExistence type="predicted"/>
<organism evidence="2 3">
    <name type="scientific">Candidatus Woesebacteria bacterium GW2011_GWA1_43_12</name>
    <dbReference type="NCBI Taxonomy" id="1618557"/>
    <lineage>
        <taxon>Bacteria</taxon>
        <taxon>Candidatus Woeseibacteriota</taxon>
    </lineage>
</organism>
<accession>A0A0G1CYK9</accession>
<dbReference type="Proteomes" id="UP000034669">
    <property type="component" value="Unassembled WGS sequence"/>
</dbReference>
<dbReference type="AlphaFoldDB" id="A0A0G1CYK9"/>
<evidence type="ECO:0000313" key="3">
    <source>
        <dbReference type="Proteomes" id="UP000034669"/>
    </source>
</evidence>
<name>A0A0G1CYK9_9BACT</name>